<evidence type="ECO:0000313" key="1">
    <source>
        <dbReference type="EMBL" id="ODV88278.1"/>
    </source>
</evidence>
<reference evidence="2" key="1">
    <citation type="submission" date="2016-04" db="EMBL/GenBank/DDBJ databases">
        <title>Comparative genomics of biotechnologically important yeasts.</title>
        <authorList>
            <consortium name="DOE Joint Genome Institute"/>
            <person name="Riley R."/>
            <person name="Haridas S."/>
            <person name="Wolfe K.H."/>
            <person name="Lopes M.R."/>
            <person name="Hittinger C.T."/>
            <person name="Goker M."/>
            <person name="Salamov A."/>
            <person name="Wisecaver J."/>
            <person name="Long T.M."/>
            <person name="Aerts A.L."/>
            <person name="Barry K."/>
            <person name="Choi C."/>
            <person name="Clum A."/>
            <person name="Coughlan A.Y."/>
            <person name="Deshpande S."/>
            <person name="Douglass A.P."/>
            <person name="Hanson S.J."/>
            <person name="Klenk H.-P."/>
            <person name="Labutti K."/>
            <person name="Lapidus A."/>
            <person name="Lindquist E."/>
            <person name="Lipzen A."/>
            <person name="Meier-Kolthoff J.P."/>
            <person name="Ohm R.A."/>
            <person name="Otillar R.P."/>
            <person name="Pangilinan J."/>
            <person name="Peng Y."/>
            <person name="Rokas A."/>
            <person name="Rosa C.A."/>
            <person name="Scheuner C."/>
            <person name="Sibirny A.A."/>
            <person name="Slot J.C."/>
            <person name="Stielow J.B."/>
            <person name="Sun H."/>
            <person name="Kurtzman C.P."/>
            <person name="Blackwell M."/>
            <person name="Grigoriev I.V."/>
            <person name="Jeffries T.W."/>
        </authorList>
    </citation>
    <scope>NUCLEOTIDE SEQUENCE [LARGE SCALE GENOMIC DNA]</scope>
    <source>
        <strain evidence="2">NRRL YB-2248</strain>
    </source>
</reference>
<protein>
    <submittedName>
        <fullName evidence="1">Uncharacterized protein</fullName>
    </submittedName>
</protein>
<sequence length="125" mass="14742">MSSVFLVLKSRDTVMLIFTRQLKFFKVRGNGKLFMNQFNLVQRNGGNHHRIGEKPRYEEYIAGQLLLADLQDSSPETFALQLIERWVEFECIVYDTLPSDWYVLPRLNISRKENTSIYQNTYSLT</sequence>
<dbReference type="AlphaFoldDB" id="A0A1E4T9E4"/>
<gene>
    <name evidence="1" type="ORF">CANARDRAFT_216638</name>
</gene>
<proteinExistence type="predicted"/>
<evidence type="ECO:0000313" key="2">
    <source>
        <dbReference type="Proteomes" id="UP000094801"/>
    </source>
</evidence>
<keyword evidence="2" id="KW-1185">Reference proteome</keyword>
<dbReference type="EMBL" id="KV453847">
    <property type="protein sequence ID" value="ODV88278.1"/>
    <property type="molecule type" value="Genomic_DNA"/>
</dbReference>
<organism evidence="1 2">
    <name type="scientific">[Candida] arabinofermentans NRRL YB-2248</name>
    <dbReference type="NCBI Taxonomy" id="983967"/>
    <lineage>
        <taxon>Eukaryota</taxon>
        <taxon>Fungi</taxon>
        <taxon>Dikarya</taxon>
        <taxon>Ascomycota</taxon>
        <taxon>Saccharomycotina</taxon>
        <taxon>Pichiomycetes</taxon>
        <taxon>Pichiales</taxon>
        <taxon>Pichiaceae</taxon>
        <taxon>Ogataea</taxon>
        <taxon>Ogataea/Candida clade</taxon>
    </lineage>
</organism>
<name>A0A1E4T9E4_9ASCO</name>
<dbReference type="Proteomes" id="UP000094801">
    <property type="component" value="Unassembled WGS sequence"/>
</dbReference>
<accession>A0A1E4T9E4</accession>